<accession>A0A517QU38</accession>
<dbReference type="InterPro" id="IPR023005">
    <property type="entry name" value="Nucleoside_diP_kinase_AS"/>
</dbReference>
<dbReference type="GO" id="GO:0006241">
    <property type="term" value="P:CTP biosynthetic process"/>
    <property type="evidence" value="ECO:0007669"/>
    <property type="project" value="UniProtKB-UniRule"/>
</dbReference>
<dbReference type="GO" id="GO:0005524">
    <property type="term" value="F:ATP binding"/>
    <property type="evidence" value="ECO:0007669"/>
    <property type="project" value="UniProtKB-UniRule"/>
</dbReference>
<evidence type="ECO:0000256" key="8">
    <source>
        <dbReference type="ARBA" id="ARBA00022741"/>
    </source>
</evidence>
<dbReference type="EMBL" id="CP036267">
    <property type="protein sequence ID" value="QDT35067.1"/>
    <property type="molecule type" value="Genomic_DNA"/>
</dbReference>
<evidence type="ECO:0000256" key="16">
    <source>
        <dbReference type="RuleBase" id="RU004013"/>
    </source>
</evidence>
<dbReference type="SUPFAM" id="SSF54919">
    <property type="entry name" value="Nucleoside diphosphate kinase, NDK"/>
    <property type="match status" value="1"/>
</dbReference>
<dbReference type="HAMAP" id="MF_00451">
    <property type="entry name" value="NDP_kinase"/>
    <property type="match status" value="1"/>
</dbReference>
<feature type="binding site" evidence="13 14">
    <location>
        <position position="11"/>
    </location>
    <ligand>
        <name>ATP</name>
        <dbReference type="ChEBI" id="CHEBI:30616"/>
    </ligand>
</feature>
<feature type="binding site" evidence="13 14">
    <location>
        <position position="93"/>
    </location>
    <ligand>
        <name>ATP</name>
        <dbReference type="ChEBI" id="CHEBI:30616"/>
    </ligand>
</feature>
<comment type="cofactor">
    <cofactor evidence="1 13">
        <name>Mg(2+)</name>
        <dbReference type="ChEBI" id="CHEBI:18420"/>
    </cofactor>
</comment>
<gene>
    <name evidence="13 18" type="primary">ndk</name>
    <name evidence="18" type="ORF">Mal48_43420</name>
</gene>
<keyword evidence="12 13" id="KW-0546">Nucleotide metabolism</keyword>
<dbReference type="NCBIfam" id="NF001908">
    <property type="entry name" value="PRK00668.1"/>
    <property type="match status" value="1"/>
</dbReference>
<dbReference type="GO" id="GO:0006183">
    <property type="term" value="P:GTP biosynthetic process"/>
    <property type="evidence" value="ECO:0007669"/>
    <property type="project" value="UniProtKB-UniRule"/>
</dbReference>
<dbReference type="GO" id="GO:0046872">
    <property type="term" value="F:metal ion binding"/>
    <property type="evidence" value="ECO:0007669"/>
    <property type="project" value="UniProtKB-KW"/>
</dbReference>
<evidence type="ECO:0000256" key="5">
    <source>
        <dbReference type="ARBA" id="ARBA00022553"/>
    </source>
</evidence>
<feature type="binding site" evidence="13 14">
    <location>
        <position position="87"/>
    </location>
    <ligand>
        <name>ATP</name>
        <dbReference type="ChEBI" id="CHEBI:30616"/>
    </ligand>
</feature>
<dbReference type="Proteomes" id="UP000315724">
    <property type="component" value="Chromosome"/>
</dbReference>
<proteinExistence type="inferred from homology"/>
<dbReference type="FunFam" id="3.30.70.141:FF:000003">
    <property type="entry name" value="Nucleoside diphosphate kinase"/>
    <property type="match status" value="1"/>
</dbReference>
<comment type="function">
    <text evidence="13">Major role in the synthesis of nucleoside triphosphates other than ATP. The ATP gamma phosphate is transferred to the NDP beta phosphate via a ping-pong mechanism, using a phosphorylated active-site intermediate.</text>
</comment>
<protein>
    <recommendedName>
        <fullName evidence="4 13">Nucleoside diphosphate kinase</fullName>
        <shortName evidence="13">NDK</shortName>
        <shortName evidence="13">NDP kinase</shortName>
        <ecNumber evidence="3 13">2.7.4.6</ecNumber>
    </recommendedName>
    <alternativeName>
        <fullName evidence="13">Nucleoside-2-P kinase</fullName>
    </alternativeName>
</protein>
<evidence type="ECO:0000256" key="1">
    <source>
        <dbReference type="ARBA" id="ARBA00001946"/>
    </source>
</evidence>
<keyword evidence="5 13" id="KW-0597">Phosphoprotein</keyword>
<evidence type="ECO:0000256" key="15">
    <source>
        <dbReference type="RuleBase" id="RU004011"/>
    </source>
</evidence>
<dbReference type="GO" id="GO:0006228">
    <property type="term" value="P:UTP biosynthetic process"/>
    <property type="evidence" value="ECO:0007669"/>
    <property type="project" value="UniProtKB-UniRule"/>
</dbReference>
<evidence type="ECO:0000256" key="2">
    <source>
        <dbReference type="ARBA" id="ARBA00008142"/>
    </source>
</evidence>
<dbReference type="InterPro" id="IPR036850">
    <property type="entry name" value="NDK-like_dom_sf"/>
</dbReference>
<evidence type="ECO:0000256" key="6">
    <source>
        <dbReference type="ARBA" id="ARBA00022679"/>
    </source>
</evidence>
<keyword evidence="6 13" id="KW-0808">Transferase</keyword>
<dbReference type="CDD" id="cd04413">
    <property type="entry name" value="NDPk_I"/>
    <property type="match status" value="1"/>
</dbReference>
<keyword evidence="13" id="KW-0963">Cytoplasm</keyword>
<evidence type="ECO:0000256" key="4">
    <source>
        <dbReference type="ARBA" id="ARBA00017632"/>
    </source>
</evidence>
<dbReference type="GO" id="GO:0005737">
    <property type="term" value="C:cytoplasm"/>
    <property type="evidence" value="ECO:0007669"/>
    <property type="project" value="UniProtKB-SubCell"/>
</dbReference>
<dbReference type="OrthoDB" id="9801161at2"/>
<dbReference type="PANTHER" id="PTHR11349">
    <property type="entry name" value="NUCLEOSIDE DIPHOSPHATE KINASE"/>
    <property type="match status" value="1"/>
</dbReference>
<evidence type="ECO:0000256" key="14">
    <source>
        <dbReference type="PROSITE-ProRule" id="PRU00706"/>
    </source>
</evidence>
<feature type="active site" description="Pros-phosphohistidine intermediate" evidence="13 14">
    <location>
        <position position="117"/>
    </location>
</feature>
<feature type="domain" description="Nucleoside diphosphate kinase-like" evidence="17">
    <location>
        <begin position="3"/>
        <end position="140"/>
    </location>
</feature>
<evidence type="ECO:0000256" key="10">
    <source>
        <dbReference type="ARBA" id="ARBA00022840"/>
    </source>
</evidence>
<sequence length="155" mass="17131">MALEKSLILLKPDAVQRRLCGEIITRLENKGLKLIAMKMLQVTKELAAQHYEEHVEKPFYPMLEEFITSGPVVAIVVEGPEAVSVVRGMMGKTNGRESAPGTIRGDFGLSRQVNLIHGSDGPEAALREIGIYFQAEEVLSYKSSLDEWVCASDEL</sequence>
<dbReference type="PROSITE" id="PS51374">
    <property type="entry name" value="NDPK_LIKE"/>
    <property type="match status" value="1"/>
</dbReference>
<comment type="catalytic activity">
    <reaction evidence="13 16">
        <text>a 2'-deoxyribonucleoside 5'-diphosphate + ATP = a 2'-deoxyribonucleoside 5'-triphosphate + ADP</text>
        <dbReference type="Rhea" id="RHEA:44640"/>
        <dbReference type="ChEBI" id="CHEBI:30616"/>
        <dbReference type="ChEBI" id="CHEBI:61560"/>
        <dbReference type="ChEBI" id="CHEBI:73316"/>
        <dbReference type="ChEBI" id="CHEBI:456216"/>
        <dbReference type="EC" id="2.7.4.6"/>
    </reaction>
</comment>
<dbReference type="Pfam" id="PF00334">
    <property type="entry name" value="NDK"/>
    <property type="match status" value="1"/>
</dbReference>
<dbReference type="GO" id="GO:0004550">
    <property type="term" value="F:nucleoside diphosphate kinase activity"/>
    <property type="evidence" value="ECO:0007669"/>
    <property type="project" value="UniProtKB-UniRule"/>
</dbReference>
<keyword evidence="9 13" id="KW-0418">Kinase</keyword>
<keyword evidence="11 13" id="KW-0460">Magnesium</keyword>
<keyword evidence="8 13" id="KW-0547">Nucleotide-binding</keyword>
<dbReference type="KEGG" id="tpol:Mal48_43420"/>
<dbReference type="AlphaFoldDB" id="A0A517QU38"/>
<dbReference type="PROSITE" id="PS00469">
    <property type="entry name" value="NDPK"/>
    <property type="match status" value="1"/>
</dbReference>
<dbReference type="InterPro" id="IPR001564">
    <property type="entry name" value="Nucleoside_diP_kinase"/>
</dbReference>
<keyword evidence="10 13" id="KW-0067">ATP-binding</keyword>
<keyword evidence="19" id="KW-1185">Reference proteome</keyword>
<feature type="binding site" evidence="13 14">
    <location>
        <position position="104"/>
    </location>
    <ligand>
        <name>ATP</name>
        <dbReference type="ChEBI" id="CHEBI:30616"/>
    </ligand>
</feature>
<evidence type="ECO:0000256" key="9">
    <source>
        <dbReference type="ARBA" id="ARBA00022777"/>
    </source>
</evidence>
<comment type="subunit">
    <text evidence="13">Homotetramer.</text>
</comment>
<name>A0A517QU38_9PLAN</name>
<evidence type="ECO:0000256" key="7">
    <source>
        <dbReference type="ARBA" id="ARBA00022723"/>
    </source>
</evidence>
<comment type="subcellular location">
    <subcellularLocation>
        <location evidence="13">Cytoplasm</location>
    </subcellularLocation>
</comment>
<feature type="binding site" evidence="13 14">
    <location>
        <position position="114"/>
    </location>
    <ligand>
        <name>ATP</name>
        <dbReference type="ChEBI" id="CHEBI:30616"/>
    </ligand>
</feature>
<dbReference type="InterPro" id="IPR034907">
    <property type="entry name" value="NDK-like_dom"/>
</dbReference>
<feature type="binding site" evidence="13 14">
    <location>
        <position position="59"/>
    </location>
    <ligand>
        <name>ATP</name>
        <dbReference type="ChEBI" id="CHEBI:30616"/>
    </ligand>
</feature>
<dbReference type="PRINTS" id="PR01243">
    <property type="entry name" value="NUCDPKINASE"/>
</dbReference>
<comment type="similarity">
    <text evidence="2 13 14 15">Belongs to the NDK family.</text>
</comment>
<dbReference type="RefSeq" id="WP_145204026.1">
    <property type="nucleotide sequence ID" value="NZ_CP036267.1"/>
</dbReference>
<keyword evidence="7 13" id="KW-0479">Metal-binding</keyword>
<evidence type="ECO:0000313" key="18">
    <source>
        <dbReference type="EMBL" id="QDT35067.1"/>
    </source>
</evidence>
<evidence type="ECO:0000313" key="19">
    <source>
        <dbReference type="Proteomes" id="UP000315724"/>
    </source>
</evidence>
<evidence type="ECO:0000256" key="11">
    <source>
        <dbReference type="ARBA" id="ARBA00022842"/>
    </source>
</evidence>
<dbReference type="EC" id="2.7.4.6" evidence="3 13"/>
<reference evidence="18 19" key="1">
    <citation type="submission" date="2019-02" db="EMBL/GenBank/DDBJ databases">
        <title>Deep-cultivation of Planctomycetes and their phenomic and genomic characterization uncovers novel biology.</title>
        <authorList>
            <person name="Wiegand S."/>
            <person name="Jogler M."/>
            <person name="Boedeker C."/>
            <person name="Pinto D."/>
            <person name="Vollmers J."/>
            <person name="Rivas-Marin E."/>
            <person name="Kohn T."/>
            <person name="Peeters S.H."/>
            <person name="Heuer A."/>
            <person name="Rast P."/>
            <person name="Oberbeckmann S."/>
            <person name="Bunk B."/>
            <person name="Jeske O."/>
            <person name="Meyerdierks A."/>
            <person name="Storesund J.E."/>
            <person name="Kallscheuer N."/>
            <person name="Luecker S."/>
            <person name="Lage O.M."/>
            <person name="Pohl T."/>
            <person name="Merkel B.J."/>
            <person name="Hornburger P."/>
            <person name="Mueller R.-W."/>
            <person name="Bruemmer F."/>
            <person name="Labrenz M."/>
            <person name="Spormann A.M."/>
            <person name="Op den Camp H."/>
            <person name="Overmann J."/>
            <person name="Amann R."/>
            <person name="Jetten M.S.M."/>
            <person name="Mascher T."/>
            <person name="Medema M.H."/>
            <person name="Devos D.P."/>
            <person name="Kaster A.-K."/>
            <person name="Ovreas L."/>
            <person name="Rohde M."/>
            <person name="Galperin M.Y."/>
            <person name="Jogler C."/>
        </authorList>
    </citation>
    <scope>NUCLEOTIDE SEQUENCE [LARGE SCALE GENOMIC DNA]</scope>
    <source>
        <strain evidence="18 19">Mal48</strain>
    </source>
</reference>
<comment type="catalytic activity">
    <reaction evidence="13">
        <text>a ribonucleoside 5'-diphosphate + ATP = a ribonucleoside 5'-triphosphate + ADP</text>
        <dbReference type="Rhea" id="RHEA:18113"/>
        <dbReference type="ChEBI" id="CHEBI:30616"/>
        <dbReference type="ChEBI" id="CHEBI:57930"/>
        <dbReference type="ChEBI" id="CHEBI:61557"/>
        <dbReference type="ChEBI" id="CHEBI:456216"/>
        <dbReference type="EC" id="2.7.4.6"/>
    </reaction>
</comment>
<dbReference type="Gene3D" id="3.30.70.141">
    <property type="entry name" value="Nucleoside diphosphate kinase-like domain"/>
    <property type="match status" value="1"/>
</dbReference>
<evidence type="ECO:0000256" key="12">
    <source>
        <dbReference type="ARBA" id="ARBA00023080"/>
    </source>
</evidence>
<evidence type="ECO:0000256" key="3">
    <source>
        <dbReference type="ARBA" id="ARBA00012966"/>
    </source>
</evidence>
<organism evidence="18 19">
    <name type="scientific">Thalassoglobus polymorphus</name>
    <dbReference type="NCBI Taxonomy" id="2527994"/>
    <lineage>
        <taxon>Bacteria</taxon>
        <taxon>Pseudomonadati</taxon>
        <taxon>Planctomycetota</taxon>
        <taxon>Planctomycetia</taxon>
        <taxon>Planctomycetales</taxon>
        <taxon>Planctomycetaceae</taxon>
        <taxon>Thalassoglobus</taxon>
    </lineage>
</organism>
<dbReference type="SMART" id="SM00562">
    <property type="entry name" value="NDK"/>
    <property type="match status" value="1"/>
</dbReference>
<evidence type="ECO:0000259" key="17">
    <source>
        <dbReference type="SMART" id="SM00562"/>
    </source>
</evidence>
<evidence type="ECO:0000256" key="13">
    <source>
        <dbReference type="HAMAP-Rule" id="MF_00451"/>
    </source>
</evidence>